<dbReference type="RefSeq" id="WP_280659776.1">
    <property type="nucleotide sequence ID" value="NZ_CP120373.1"/>
</dbReference>
<name>A0ABY8DA41_9HYPH</name>
<reference evidence="3 4" key="1">
    <citation type="submission" date="2023-03" db="EMBL/GenBank/DDBJ databases">
        <authorList>
            <person name="Kaur S."/>
            <person name="Espinosa-Saiz D."/>
            <person name="Velazquez E."/>
            <person name="Menendez E."/>
            <person name="diCenzo G.C."/>
        </authorList>
    </citation>
    <scope>NUCLEOTIDE SEQUENCE [LARGE SCALE GENOMIC DNA]</scope>
    <source>
        <strain evidence="3 4">LMG 24692</strain>
    </source>
</reference>
<dbReference type="Proteomes" id="UP001229355">
    <property type="component" value="Chromosome 1"/>
</dbReference>
<feature type="transmembrane region" description="Helical" evidence="1">
    <location>
        <begin position="99"/>
        <end position="119"/>
    </location>
</feature>
<feature type="transmembrane region" description="Helical" evidence="1">
    <location>
        <begin position="139"/>
        <end position="160"/>
    </location>
</feature>
<dbReference type="Pfam" id="PF20349">
    <property type="entry name" value="DUF6644"/>
    <property type="match status" value="1"/>
</dbReference>
<gene>
    <name evidence="3" type="ORF">PZN02_000184</name>
</gene>
<feature type="transmembrane region" description="Helical" evidence="1">
    <location>
        <begin position="66"/>
        <end position="87"/>
    </location>
</feature>
<feature type="domain" description="DUF6644" evidence="2">
    <location>
        <begin position="27"/>
        <end position="158"/>
    </location>
</feature>
<keyword evidence="1" id="KW-1133">Transmembrane helix</keyword>
<evidence type="ECO:0000259" key="2">
    <source>
        <dbReference type="Pfam" id="PF20349"/>
    </source>
</evidence>
<proteinExistence type="predicted"/>
<organism evidence="3 4">
    <name type="scientific">Sinorhizobium garamanticum</name>
    <dbReference type="NCBI Taxonomy" id="680247"/>
    <lineage>
        <taxon>Bacteria</taxon>
        <taxon>Pseudomonadati</taxon>
        <taxon>Pseudomonadota</taxon>
        <taxon>Alphaproteobacteria</taxon>
        <taxon>Hyphomicrobiales</taxon>
        <taxon>Rhizobiaceae</taxon>
        <taxon>Sinorhizobium/Ensifer group</taxon>
        <taxon>Sinorhizobium</taxon>
    </lineage>
</organism>
<keyword evidence="1" id="KW-0472">Membrane</keyword>
<protein>
    <submittedName>
        <fullName evidence="3">DUF2214 domain-containing protein</fullName>
    </submittedName>
</protein>
<evidence type="ECO:0000256" key="1">
    <source>
        <dbReference type="SAM" id="Phobius"/>
    </source>
</evidence>
<feature type="transmembrane region" description="Helical" evidence="1">
    <location>
        <begin position="25"/>
        <end position="46"/>
    </location>
</feature>
<dbReference type="InterPro" id="IPR046586">
    <property type="entry name" value="DUF6644"/>
</dbReference>
<keyword evidence="1" id="KW-0812">Transmembrane</keyword>
<keyword evidence="4" id="KW-1185">Reference proteome</keyword>
<evidence type="ECO:0000313" key="3">
    <source>
        <dbReference type="EMBL" id="WEX87756.1"/>
    </source>
</evidence>
<sequence>MSGAEVLEWIGALPFAVAIRRSATLYLFANAAHILSIGIIVGAILPLDLRLLGFFGKVPVAVVGPYLSRAAAVGVALAIITGFCLFSVRPVEYAGNPAFLTKITLLSLGIVNAALLHMTPQWRAAVKGGPLSMRVRLSALLSMVIWTGAVLAGRWIGFLLE</sequence>
<dbReference type="EMBL" id="CP120373">
    <property type="protein sequence ID" value="WEX87756.1"/>
    <property type="molecule type" value="Genomic_DNA"/>
</dbReference>
<accession>A0ABY8DA41</accession>
<evidence type="ECO:0000313" key="4">
    <source>
        <dbReference type="Proteomes" id="UP001229355"/>
    </source>
</evidence>